<evidence type="ECO:0000313" key="4">
    <source>
        <dbReference type="Proteomes" id="UP000705379"/>
    </source>
</evidence>
<feature type="domain" description="Helix-turn-helix" evidence="2">
    <location>
        <begin position="8"/>
        <end position="56"/>
    </location>
</feature>
<reference evidence="3" key="2">
    <citation type="journal article" date="2021" name="Microorganisms">
        <title>Bacterial Dimethylsulfoniopropionate Biosynthesis in the East China Sea.</title>
        <authorList>
            <person name="Liu J."/>
            <person name="Zhang Y."/>
            <person name="Liu J."/>
            <person name="Zhong H."/>
            <person name="Williams B.T."/>
            <person name="Zheng Y."/>
            <person name="Curson A.R.J."/>
            <person name="Sun C."/>
            <person name="Sun H."/>
            <person name="Song D."/>
            <person name="Wagner Mackenzie B."/>
            <person name="Bermejo Martinez A."/>
            <person name="Todd J.D."/>
            <person name="Zhang X.H."/>
        </authorList>
    </citation>
    <scope>NUCLEOTIDE SEQUENCE</scope>
    <source>
        <strain evidence="3">AESS21</strain>
    </source>
</reference>
<accession>A0A944GSK3</accession>
<reference evidence="3" key="1">
    <citation type="submission" date="2018-08" db="EMBL/GenBank/DDBJ databases">
        <authorList>
            <person name="Jin W."/>
            <person name="Wang H."/>
            <person name="Yang Y."/>
            <person name="Li M."/>
            <person name="Liu J."/>
        </authorList>
    </citation>
    <scope>NUCLEOTIDE SEQUENCE</scope>
    <source>
        <strain evidence="3">AESS21</strain>
    </source>
</reference>
<feature type="domain" description="PBP" evidence="1">
    <location>
        <begin position="84"/>
        <end position="266"/>
    </location>
</feature>
<organism evidence="3 4">
    <name type="scientific">Roseibium polysiphoniae</name>
    <dbReference type="NCBI Taxonomy" id="2571221"/>
    <lineage>
        <taxon>Bacteria</taxon>
        <taxon>Pseudomonadati</taxon>
        <taxon>Pseudomonadota</taxon>
        <taxon>Alphaproteobacteria</taxon>
        <taxon>Hyphomicrobiales</taxon>
        <taxon>Stappiaceae</taxon>
        <taxon>Roseibium</taxon>
    </lineage>
</organism>
<dbReference type="Proteomes" id="UP000705379">
    <property type="component" value="Unassembled WGS sequence"/>
</dbReference>
<gene>
    <name evidence="3" type="ORF">DYI23_08515</name>
</gene>
<proteinExistence type="predicted"/>
<dbReference type="NCBIfam" id="TIGR01764">
    <property type="entry name" value="excise"/>
    <property type="match status" value="1"/>
</dbReference>
<dbReference type="RefSeq" id="WP_213215842.1">
    <property type="nucleotide sequence ID" value="NZ_QTKU01000002.1"/>
</dbReference>
<evidence type="ECO:0000259" key="2">
    <source>
        <dbReference type="Pfam" id="PF12728"/>
    </source>
</evidence>
<dbReference type="InterPro" id="IPR041657">
    <property type="entry name" value="HTH_17"/>
</dbReference>
<protein>
    <submittedName>
        <fullName evidence="3">Helix-turn-helix domain-containing protein</fullName>
    </submittedName>
</protein>
<dbReference type="Gene3D" id="3.40.190.10">
    <property type="entry name" value="Periplasmic binding protein-like II"/>
    <property type="match status" value="1"/>
</dbReference>
<dbReference type="Pfam" id="PF12728">
    <property type="entry name" value="HTH_17"/>
    <property type="match status" value="1"/>
</dbReference>
<evidence type="ECO:0000313" key="3">
    <source>
        <dbReference type="EMBL" id="MBS8260257.1"/>
    </source>
</evidence>
<dbReference type="PANTHER" id="PTHR38431">
    <property type="entry name" value="BLL2305 PROTEIN"/>
    <property type="match status" value="1"/>
</dbReference>
<dbReference type="EMBL" id="QTKU01000002">
    <property type="protein sequence ID" value="MBS8260257.1"/>
    <property type="molecule type" value="Genomic_DNA"/>
</dbReference>
<sequence>MLEDLPRYLTTRELADLIRVKERKVYDLAATGDVPHSRATGKLLFPRDAVLAWIDRAGDTAEDEAERPQVVLGSHDPLLEWALRESGSGLASLFDGSLDGIERFAGKEGIAAGMHVPDSEGDNWNIEQVERHFSFKPVVLIEWAKRRRGLILPAGNPLKIRSLTDMVGRRLTRRQEAAGSHVLLQRKLGEMGIDPSSVVQDGPLVRDEREAALAVFSGEADAAFGLETAARQSRLEFLPVCEERFDLLVGRRDYFEAPFQRLLAFARSSSLAAKADQLGGYDVTKLGTVRFNGY</sequence>
<name>A0A944GSK3_9HYPH</name>
<dbReference type="SUPFAM" id="SSF53850">
    <property type="entry name" value="Periplasmic binding protein-like II"/>
    <property type="match status" value="1"/>
</dbReference>
<dbReference type="InterPro" id="IPR024370">
    <property type="entry name" value="PBP_domain"/>
</dbReference>
<dbReference type="PANTHER" id="PTHR38431:SF1">
    <property type="entry name" value="BLL2305 PROTEIN"/>
    <property type="match status" value="1"/>
</dbReference>
<dbReference type="Pfam" id="PF12727">
    <property type="entry name" value="PBP_like"/>
    <property type="match status" value="1"/>
</dbReference>
<evidence type="ECO:0000259" key="1">
    <source>
        <dbReference type="Pfam" id="PF12727"/>
    </source>
</evidence>
<dbReference type="GO" id="GO:0003677">
    <property type="term" value="F:DNA binding"/>
    <property type="evidence" value="ECO:0007669"/>
    <property type="project" value="InterPro"/>
</dbReference>
<dbReference type="AlphaFoldDB" id="A0A944GSK3"/>
<comment type="caution">
    <text evidence="3">The sequence shown here is derived from an EMBL/GenBank/DDBJ whole genome shotgun (WGS) entry which is preliminary data.</text>
</comment>
<dbReference type="InterPro" id="IPR010093">
    <property type="entry name" value="SinI_DNA-bd"/>
</dbReference>